<dbReference type="EMBL" id="QTSX02001589">
    <property type="protein sequence ID" value="KAJ9080202.1"/>
    <property type="molecule type" value="Genomic_DNA"/>
</dbReference>
<organism evidence="1 2">
    <name type="scientific">Entomophthora muscae</name>
    <dbReference type="NCBI Taxonomy" id="34485"/>
    <lineage>
        <taxon>Eukaryota</taxon>
        <taxon>Fungi</taxon>
        <taxon>Fungi incertae sedis</taxon>
        <taxon>Zoopagomycota</taxon>
        <taxon>Entomophthoromycotina</taxon>
        <taxon>Entomophthoromycetes</taxon>
        <taxon>Entomophthorales</taxon>
        <taxon>Entomophthoraceae</taxon>
        <taxon>Entomophthora</taxon>
    </lineage>
</organism>
<reference evidence="1" key="1">
    <citation type="submission" date="2022-04" db="EMBL/GenBank/DDBJ databases">
        <title>Genome of the entomopathogenic fungus Entomophthora muscae.</title>
        <authorList>
            <person name="Elya C."/>
            <person name="Lovett B.R."/>
            <person name="Lee E."/>
            <person name="Macias A.M."/>
            <person name="Hajek A.E."/>
            <person name="De Bivort B.L."/>
            <person name="Kasson M.T."/>
            <person name="De Fine Licht H.H."/>
            <person name="Stajich J.E."/>
        </authorList>
    </citation>
    <scope>NUCLEOTIDE SEQUENCE</scope>
    <source>
        <strain evidence="1">Berkeley</strain>
    </source>
</reference>
<dbReference type="Proteomes" id="UP001165960">
    <property type="component" value="Unassembled WGS sequence"/>
</dbReference>
<gene>
    <name evidence="1" type="ORF">DSO57_1027567</name>
</gene>
<proteinExistence type="predicted"/>
<name>A0ACC2U0A6_9FUNG</name>
<evidence type="ECO:0000313" key="2">
    <source>
        <dbReference type="Proteomes" id="UP001165960"/>
    </source>
</evidence>
<comment type="caution">
    <text evidence="1">The sequence shown here is derived from an EMBL/GenBank/DDBJ whole genome shotgun (WGS) entry which is preliminary data.</text>
</comment>
<keyword evidence="2" id="KW-1185">Reference proteome</keyword>
<sequence>MVGCLDGIKKKKGSSFLWETVGWFQNGLFFWQVLYPSRWGRPQPVLIPPPNGKFWETQAFSTHEGALPGLGVGVLLCCALCGASWVFSPPFHSQPSLGSLSLFLPPGFSWWLRVLVPSFSVLFSAFRGPFSVPPASVGGPPLSHGRPRPWSSRAALLLQVSLPRWVALFPQHVALSFVFRSSLPVWLRGLGALPLAASGRGLLSLFWARVVPKSSQVSLTVIDKEF</sequence>
<protein>
    <submittedName>
        <fullName evidence="1">Uncharacterized protein</fullName>
    </submittedName>
</protein>
<accession>A0ACC2U0A6</accession>
<evidence type="ECO:0000313" key="1">
    <source>
        <dbReference type="EMBL" id="KAJ9080202.1"/>
    </source>
</evidence>